<dbReference type="Proteomes" id="UP001350748">
    <property type="component" value="Unassembled WGS sequence"/>
</dbReference>
<protein>
    <submittedName>
        <fullName evidence="2">Class I SAM-dependent methyltransferase</fullName>
        <ecNumber evidence="2">2.1.1.-</ecNumber>
    </submittedName>
</protein>
<dbReference type="PANTHER" id="PTHR42912">
    <property type="entry name" value="METHYLTRANSFERASE"/>
    <property type="match status" value="1"/>
</dbReference>
<dbReference type="EC" id="2.1.1.-" evidence="2"/>
<feature type="domain" description="Methyltransferase type 11" evidence="1">
    <location>
        <begin position="45"/>
        <end position="136"/>
    </location>
</feature>
<proteinExistence type="predicted"/>
<reference evidence="2 3" key="1">
    <citation type="submission" date="2024-02" db="EMBL/GenBank/DDBJ databases">
        <authorList>
            <person name="Grouzdev D."/>
        </authorList>
    </citation>
    <scope>NUCLEOTIDE SEQUENCE [LARGE SCALE GENOMIC DNA]</scope>
    <source>
        <strain evidence="2 3">9N</strain>
    </source>
</reference>
<gene>
    <name evidence="2" type="ORF">V3H18_13730</name>
</gene>
<name>A0ABU7XKA1_9HYPH</name>
<dbReference type="GO" id="GO:0008168">
    <property type="term" value="F:methyltransferase activity"/>
    <property type="evidence" value="ECO:0007669"/>
    <property type="project" value="UniProtKB-KW"/>
</dbReference>
<evidence type="ECO:0000313" key="3">
    <source>
        <dbReference type="Proteomes" id="UP001350748"/>
    </source>
</evidence>
<keyword evidence="3" id="KW-1185">Reference proteome</keyword>
<dbReference type="EMBL" id="JAZHYN010000048">
    <property type="protein sequence ID" value="MEF3367595.1"/>
    <property type="molecule type" value="Genomic_DNA"/>
</dbReference>
<dbReference type="Gene3D" id="3.40.50.150">
    <property type="entry name" value="Vaccinia Virus protein VP39"/>
    <property type="match status" value="1"/>
</dbReference>
<dbReference type="InterPro" id="IPR029063">
    <property type="entry name" value="SAM-dependent_MTases_sf"/>
</dbReference>
<keyword evidence="2" id="KW-0489">Methyltransferase</keyword>
<dbReference type="InterPro" id="IPR013216">
    <property type="entry name" value="Methyltransf_11"/>
</dbReference>
<dbReference type="InterPro" id="IPR050508">
    <property type="entry name" value="Methyltransf_Superfamily"/>
</dbReference>
<dbReference type="Pfam" id="PF08241">
    <property type="entry name" value="Methyltransf_11"/>
    <property type="match status" value="1"/>
</dbReference>
<keyword evidence="2" id="KW-0808">Transferase</keyword>
<dbReference type="CDD" id="cd02440">
    <property type="entry name" value="AdoMet_MTases"/>
    <property type="match status" value="1"/>
</dbReference>
<dbReference type="RefSeq" id="WP_332082640.1">
    <property type="nucleotide sequence ID" value="NZ_JAZHYN010000048.1"/>
</dbReference>
<evidence type="ECO:0000313" key="2">
    <source>
        <dbReference type="EMBL" id="MEF3367595.1"/>
    </source>
</evidence>
<comment type="caution">
    <text evidence="2">The sequence shown here is derived from an EMBL/GenBank/DDBJ whole genome shotgun (WGS) entry which is preliminary data.</text>
</comment>
<sequence length="242" mass="27107">MSDGWNESAAAWIAEIGESGDWGRNFVLDPPMLARVREGRYRNALDVGCGEGRFCRMLRAEGVTPVGVDPTEAFIERARQRDPTGDYRLGRGETLDFPDASFDLVVAYLSLIDIPDLEAAIAEMARVLRPGGALLIANLTSFFTAGGATNWSQMGASEHQFVIDRYLDERVEWASWAGLRVQNWHRPLSRYMSLLLAQGLRLTFFAEPEPTGGDPDKAAQCRRVPIYLVMEWRKPLEQTARL</sequence>
<dbReference type="PANTHER" id="PTHR42912:SF93">
    <property type="entry name" value="N6-ADENOSINE-METHYLTRANSFERASE TMT1A"/>
    <property type="match status" value="1"/>
</dbReference>
<dbReference type="SUPFAM" id="SSF53335">
    <property type="entry name" value="S-adenosyl-L-methionine-dependent methyltransferases"/>
    <property type="match status" value="1"/>
</dbReference>
<organism evidence="2 3">
    <name type="scientific">Methylocystis borbori</name>
    <dbReference type="NCBI Taxonomy" id="3118750"/>
    <lineage>
        <taxon>Bacteria</taxon>
        <taxon>Pseudomonadati</taxon>
        <taxon>Pseudomonadota</taxon>
        <taxon>Alphaproteobacteria</taxon>
        <taxon>Hyphomicrobiales</taxon>
        <taxon>Methylocystaceae</taxon>
        <taxon>Methylocystis</taxon>
    </lineage>
</organism>
<accession>A0ABU7XKA1</accession>
<evidence type="ECO:0000259" key="1">
    <source>
        <dbReference type="Pfam" id="PF08241"/>
    </source>
</evidence>
<dbReference type="GO" id="GO:0032259">
    <property type="term" value="P:methylation"/>
    <property type="evidence" value="ECO:0007669"/>
    <property type="project" value="UniProtKB-KW"/>
</dbReference>